<keyword evidence="2" id="KW-1185">Reference proteome</keyword>
<accession>K5BEW7</accession>
<dbReference type="AlphaFoldDB" id="K5BEW7"/>
<name>K5BEW7_MYCHD</name>
<gene>
    <name evidence="1" type="ORF">C731_3401</name>
</gene>
<evidence type="ECO:0000313" key="2">
    <source>
        <dbReference type="Proteomes" id="UP000006265"/>
    </source>
</evidence>
<evidence type="ECO:0000313" key="1">
    <source>
        <dbReference type="EMBL" id="EKF22661.1"/>
    </source>
</evidence>
<organism evidence="1 2">
    <name type="scientific">Mycolicibacterium hassiacum (strain DSM 44199 / CIP 105218 / JCM 12690 / 3849)</name>
    <name type="common">Mycobacterium hassiacum</name>
    <dbReference type="NCBI Taxonomy" id="1122247"/>
    <lineage>
        <taxon>Bacteria</taxon>
        <taxon>Bacillati</taxon>
        <taxon>Actinomycetota</taxon>
        <taxon>Actinomycetes</taxon>
        <taxon>Mycobacteriales</taxon>
        <taxon>Mycobacteriaceae</taxon>
        <taxon>Mycolicibacterium</taxon>
    </lineage>
</organism>
<dbReference type="EMBL" id="AMRA01000095">
    <property type="protein sequence ID" value="EKF22661.1"/>
    <property type="molecule type" value="Genomic_DNA"/>
</dbReference>
<sequence length="38" mass="4244">MSSRLRTALRAAALRAVTVSPDGSTVYVTNFFNDRRSR</sequence>
<dbReference type="Proteomes" id="UP000006265">
    <property type="component" value="Unassembled WGS sequence"/>
</dbReference>
<protein>
    <submittedName>
        <fullName evidence="1">Uncharacterized protein</fullName>
    </submittedName>
</protein>
<proteinExistence type="predicted"/>
<comment type="caution">
    <text evidence="1">The sequence shown here is derived from an EMBL/GenBank/DDBJ whole genome shotgun (WGS) entry which is preliminary data.</text>
</comment>
<reference evidence="1 2" key="1">
    <citation type="journal article" date="2012" name="J. Bacteriol.">
        <title>Genome sequence of Mycobacterium hassiacum DSM 44199, a rare source of heat-stable mycobacterial proteins.</title>
        <authorList>
            <person name="Tiago I."/>
            <person name="Maranha A."/>
            <person name="Mendes V."/>
            <person name="Alarico S."/>
            <person name="Moynihan P.J."/>
            <person name="Clarke A.J."/>
            <person name="Macedo-Ribeiro S."/>
            <person name="Pereira P.J."/>
            <person name="Empadinhas N."/>
        </authorList>
    </citation>
    <scope>NUCLEOTIDE SEQUENCE [LARGE SCALE GENOMIC DNA]</scope>
    <source>
        <strain evidence="2">DSM 44199 / CIP 105218 / JCM 12690 / 3849</strain>
    </source>
</reference>
<dbReference type="PATRIC" id="fig|1122247.3.peg.3262"/>